<dbReference type="InterPro" id="IPR000477">
    <property type="entry name" value="RT_dom"/>
</dbReference>
<dbReference type="Pfam" id="PF00078">
    <property type="entry name" value="RVT_1"/>
    <property type="match status" value="1"/>
</dbReference>
<evidence type="ECO:0000259" key="1">
    <source>
        <dbReference type="Pfam" id="PF00078"/>
    </source>
</evidence>
<accession>A0A371FKV1</accession>
<sequence>MSFGLYNAPSTFQCYMTIFMDDFTMYATSFDACQENLSRVLTRCMDTNFVLNFEKCHFMVTEGIRLGHLVSKVDIITSLPNLAFVGEDVDFNFDQPYVEPFQELKTRLTSAPILQAPN</sequence>
<dbReference type="OrthoDB" id="1733993at2759"/>
<dbReference type="InterPro" id="IPR053134">
    <property type="entry name" value="RNA-dir_DNA_polymerase"/>
</dbReference>
<evidence type="ECO:0000313" key="3">
    <source>
        <dbReference type="Proteomes" id="UP000257109"/>
    </source>
</evidence>
<evidence type="ECO:0000313" key="2">
    <source>
        <dbReference type="EMBL" id="RDX78892.1"/>
    </source>
</evidence>
<dbReference type="PANTHER" id="PTHR24559">
    <property type="entry name" value="TRANSPOSON TY3-I GAG-POL POLYPROTEIN"/>
    <property type="match status" value="1"/>
</dbReference>
<dbReference type="PANTHER" id="PTHR24559:SF445">
    <property type="entry name" value="RNA-DIRECTED DNA POLYMERASE HOMOLOG"/>
    <property type="match status" value="1"/>
</dbReference>
<comment type="caution">
    <text evidence="2">The sequence shown here is derived from an EMBL/GenBank/DDBJ whole genome shotgun (WGS) entry which is preliminary data.</text>
</comment>
<organism evidence="2 3">
    <name type="scientific">Mucuna pruriens</name>
    <name type="common">Velvet bean</name>
    <name type="synonym">Dolichos pruriens</name>
    <dbReference type="NCBI Taxonomy" id="157652"/>
    <lineage>
        <taxon>Eukaryota</taxon>
        <taxon>Viridiplantae</taxon>
        <taxon>Streptophyta</taxon>
        <taxon>Embryophyta</taxon>
        <taxon>Tracheophyta</taxon>
        <taxon>Spermatophyta</taxon>
        <taxon>Magnoliopsida</taxon>
        <taxon>eudicotyledons</taxon>
        <taxon>Gunneridae</taxon>
        <taxon>Pentapetalae</taxon>
        <taxon>rosids</taxon>
        <taxon>fabids</taxon>
        <taxon>Fabales</taxon>
        <taxon>Fabaceae</taxon>
        <taxon>Papilionoideae</taxon>
        <taxon>50 kb inversion clade</taxon>
        <taxon>NPAAA clade</taxon>
        <taxon>indigoferoid/millettioid clade</taxon>
        <taxon>Phaseoleae</taxon>
        <taxon>Mucuna</taxon>
    </lineage>
</organism>
<keyword evidence="3" id="KW-1185">Reference proteome</keyword>
<gene>
    <name evidence="2" type="primary">pol</name>
    <name evidence="2" type="ORF">CR513_40761</name>
</gene>
<dbReference type="InterPro" id="IPR043502">
    <property type="entry name" value="DNA/RNA_pol_sf"/>
</dbReference>
<dbReference type="Gene3D" id="3.30.70.270">
    <property type="match status" value="1"/>
</dbReference>
<dbReference type="Proteomes" id="UP000257109">
    <property type="component" value="Unassembled WGS sequence"/>
</dbReference>
<reference evidence="2" key="1">
    <citation type="submission" date="2018-05" db="EMBL/GenBank/DDBJ databases">
        <title>Draft genome of Mucuna pruriens seed.</title>
        <authorList>
            <person name="Nnadi N.E."/>
            <person name="Vos R."/>
            <person name="Hasami M.H."/>
            <person name="Devisetty U.K."/>
            <person name="Aguiy J.C."/>
        </authorList>
    </citation>
    <scope>NUCLEOTIDE SEQUENCE [LARGE SCALE GENOMIC DNA]</scope>
    <source>
        <strain evidence="2">JCA_2017</strain>
    </source>
</reference>
<feature type="domain" description="Reverse transcriptase" evidence="1">
    <location>
        <begin position="12"/>
        <end position="65"/>
    </location>
</feature>
<dbReference type="AlphaFoldDB" id="A0A371FKV1"/>
<dbReference type="InterPro" id="IPR043128">
    <property type="entry name" value="Rev_trsase/Diguanyl_cyclase"/>
</dbReference>
<feature type="non-terminal residue" evidence="2">
    <location>
        <position position="1"/>
    </location>
</feature>
<name>A0A371FKV1_MUCPR</name>
<dbReference type="EMBL" id="QJKJ01008710">
    <property type="protein sequence ID" value="RDX78892.1"/>
    <property type="molecule type" value="Genomic_DNA"/>
</dbReference>
<protein>
    <submittedName>
        <fullName evidence="2">Retrovirus-related Pol polyprotein</fullName>
    </submittedName>
</protein>
<proteinExistence type="predicted"/>
<dbReference type="SUPFAM" id="SSF56672">
    <property type="entry name" value="DNA/RNA polymerases"/>
    <property type="match status" value="1"/>
</dbReference>